<name>A0A328FHE4_9BACT</name>
<dbReference type="Pfam" id="PF01258">
    <property type="entry name" value="zf-dskA_traR"/>
    <property type="match status" value="1"/>
</dbReference>
<evidence type="ECO:0000256" key="4">
    <source>
        <dbReference type="PROSITE-ProRule" id="PRU00510"/>
    </source>
</evidence>
<dbReference type="AlphaFoldDB" id="A0A328FHE4"/>
<dbReference type="SUPFAM" id="SSF57716">
    <property type="entry name" value="Glucocorticoid receptor-like (DNA-binding domain)"/>
    <property type="match status" value="1"/>
</dbReference>
<feature type="zinc finger region" description="dksA C4-type" evidence="4">
    <location>
        <begin position="97"/>
        <end position="121"/>
    </location>
</feature>
<dbReference type="EMBL" id="QLNI01000001">
    <property type="protein sequence ID" value="RAM03998.1"/>
    <property type="molecule type" value="Genomic_DNA"/>
</dbReference>
<dbReference type="GO" id="GO:0008270">
    <property type="term" value="F:zinc ion binding"/>
    <property type="evidence" value="ECO:0007669"/>
    <property type="project" value="UniProtKB-KW"/>
</dbReference>
<reference evidence="7 10" key="2">
    <citation type="submission" date="2019-02" db="EMBL/GenBank/DDBJ databases">
        <title>Complete genome sequence of Desulfobacter hydrogenophilus AcRS1.</title>
        <authorList>
            <person name="Marietou A."/>
            <person name="Lund M.B."/>
            <person name="Marshall I.P.G."/>
            <person name="Schreiber L."/>
            <person name="Jorgensen B."/>
        </authorList>
    </citation>
    <scope>NUCLEOTIDE SEQUENCE [LARGE SCALE GENOMIC DNA]</scope>
    <source>
        <strain evidence="7 10">AcRS1</strain>
    </source>
</reference>
<dbReference type="Proteomes" id="UP000293902">
    <property type="component" value="Chromosome"/>
</dbReference>
<dbReference type="RefSeq" id="WP_111952708.1">
    <property type="nucleotide sequence ID" value="NZ_CP036313.1"/>
</dbReference>
<protein>
    <submittedName>
        <fullName evidence="8">RNA polymerase-binding protein DksA</fullName>
    </submittedName>
</protein>
<evidence type="ECO:0000256" key="1">
    <source>
        <dbReference type="ARBA" id="ARBA00022723"/>
    </source>
</evidence>
<dbReference type="Proteomes" id="UP000248798">
    <property type="component" value="Unassembled WGS sequence"/>
</dbReference>
<reference evidence="8 9" key="1">
    <citation type="submission" date="2018-06" db="EMBL/GenBank/DDBJ databases">
        <title>Complete Genome Sequence of Desulfobacter hydrogenophilus (DSM3380).</title>
        <authorList>
            <person name="Marietou A."/>
            <person name="Schreiber L."/>
            <person name="Marshall I."/>
            <person name="Jorgensen B."/>
        </authorList>
    </citation>
    <scope>NUCLEOTIDE SEQUENCE [LARGE SCALE GENOMIC DNA]</scope>
    <source>
        <strain evidence="8 9">DSM 3380</strain>
    </source>
</reference>
<feature type="domain" description="Zinc finger DksA/TraR C4-type" evidence="5">
    <location>
        <begin position="92"/>
        <end position="127"/>
    </location>
</feature>
<evidence type="ECO:0000256" key="3">
    <source>
        <dbReference type="ARBA" id="ARBA00022833"/>
    </source>
</evidence>
<evidence type="ECO:0000313" key="10">
    <source>
        <dbReference type="Proteomes" id="UP000293902"/>
    </source>
</evidence>
<organism evidence="8 9">
    <name type="scientific">Desulfobacter hydrogenophilus</name>
    <dbReference type="NCBI Taxonomy" id="2291"/>
    <lineage>
        <taxon>Bacteria</taxon>
        <taxon>Pseudomonadati</taxon>
        <taxon>Thermodesulfobacteriota</taxon>
        <taxon>Desulfobacteria</taxon>
        <taxon>Desulfobacterales</taxon>
        <taxon>Desulfobacteraceae</taxon>
        <taxon>Desulfobacter</taxon>
    </lineage>
</organism>
<accession>A0A328FHE4</accession>
<dbReference type="SUPFAM" id="SSF109635">
    <property type="entry name" value="DnaK suppressor protein DksA, alpha-hairpin domain"/>
    <property type="match status" value="1"/>
</dbReference>
<dbReference type="PANTHER" id="PTHR33823">
    <property type="entry name" value="RNA POLYMERASE-BINDING TRANSCRIPTION FACTOR DKSA-RELATED"/>
    <property type="match status" value="1"/>
</dbReference>
<evidence type="ECO:0000259" key="6">
    <source>
        <dbReference type="Pfam" id="PF21157"/>
    </source>
</evidence>
<dbReference type="InterPro" id="IPR037187">
    <property type="entry name" value="DnaK_N"/>
</dbReference>
<dbReference type="EMBL" id="CP036313">
    <property type="protein sequence ID" value="QBH13014.1"/>
    <property type="molecule type" value="Genomic_DNA"/>
</dbReference>
<dbReference type="PROSITE" id="PS01102">
    <property type="entry name" value="ZF_DKSA_1"/>
    <property type="match status" value="1"/>
</dbReference>
<gene>
    <name evidence="8" type="ORF">DO021_00825</name>
    <name evidence="7" type="ORF">EYB58_08840</name>
</gene>
<keyword evidence="3" id="KW-0862">Zinc</keyword>
<feature type="domain" description="DnaK suppressor protein DksA N-terminal" evidence="6">
    <location>
        <begin position="20"/>
        <end position="89"/>
    </location>
</feature>
<dbReference type="InterPro" id="IPR020458">
    <property type="entry name" value="Znf_DskA_TraR_CS"/>
</dbReference>
<evidence type="ECO:0000259" key="5">
    <source>
        <dbReference type="Pfam" id="PF01258"/>
    </source>
</evidence>
<dbReference type="Pfam" id="PF21157">
    <property type="entry name" value="DksA_N"/>
    <property type="match status" value="1"/>
</dbReference>
<dbReference type="Gene3D" id="1.20.120.910">
    <property type="entry name" value="DksA, coiled-coil domain"/>
    <property type="match status" value="1"/>
</dbReference>
<evidence type="ECO:0000313" key="8">
    <source>
        <dbReference type="EMBL" id="RAM03998.1"/>
    </source>
</evidence>
<evidence type="ECO:0000313" key="7">
    <source>
        <dbReference type="EMBL" id="QBH13014.1"/>
    </source>
</evidence>
<dbReference type="PROSITE" id="PS51128">
    <property type="entry name" value="ZF_DKSA_2"/>
    <property type="match status" value="1"/>
</dbReference>
<sequence length="133" mass="15091">MSVNNQDCCREVPHMTPQNLAYFEKLLNDILDDLLRQAGCAVSELSRGESRETEVIDATMVHINQSVNLRLHTRKSQLIKKIKAALKRIEDGTYGYCDICEEPISLKRLAARPVTSKCRDCKEAEERLEALVS</sequence>
<proteinExistence type="predicted"/>
<evidence type="ECO:0000256" key="2">
    <source>
        <dbReference type="ARBA" id="ARBA00022771"/>
    </source>
</evidence>
<dbReference type="PANTHER" id="PTHR33823:SF2">
    <property type="entry name" value="RNA POLYMERASE-BINDING TRANSCRIPTION FACTOR DKSA"/>
    <property type="match status" value="1"/>
</dbReference>
<dbReference type="InterPro" id="IPR048489">
    <property type="entry name" value="DksA_N"/>
</dbReference>
<evidence type="ECO:0000313" key="9">
    <source>
        <dbReference type="Proteomes" id="UP000248798"/>
    </source>
</evidence>
<keyword evidence="10" id="KW-1185">Reference proteome</keyword>
<dbReference type="InterPro" id="IPR000962">
    <property type="entry name" value="Znf_DskA_TraR"/>
</dbReference>
<keyword evidence="2" id="KW-0863">Zinc-finger</keyword>
<dbReference type="OrthoDB" id="9803742at2"/>
<keyword evidence="1" id="KW-0479">Metal-binding</keyword>